<evidence type="ECO:0000256" key="2">
    <source>
        <dbReference type="ARBA" id="ARBA00022517"/>
    </source>
</evidence>
<evidence type="ECO:0000256" key="6">
    <source>
        <dbReference type="ARBA" id="ARBA00023163"/>
    </source>
</evidence>
<keyword evidence="3" id="KW-0698">rRNA processing</keyword>
<evidence type="ECO:0000259" key="8">
    <source>
        <dbReference type="Pfam" id="PF23769"/>
    </source>
</evidence>
<evidence type="ECO:0000256" key="4">
    <source>
        <dbReference type="ARBA" id="ARBA00022574"/>
    </source>
</evidence>
<sequence>MKRRIEEKLLAASRTSRKAERQLYGLIGGLSTGSRYRALQKVHNVERSKCPFRSGGLRHVFAINARDVQKQVSQKGASSENGGKDIAVPVKTAAQIRNVLFCNGPYSHLVIVSTENRLMVWNLLSLKLQVSVALSIERIALDPFTNLIATFTDNNELYVFLPNIPMPLYHRERLPKVYGAVWIPRRYPRSQSLNVDWQATSQLFFLNEKQELLHLVSDHDEESLGPVMCMNEAVLGPNTPFAAMLAKQSTVQ</sequence>
<dbReference type="VEuPathDB" id="VectorBase:ADAR2_001697"/>
<reference evidence="9" key="3">
    <citation type="journal article" date="2013" name="Nucleic Acids Res.">
        <title>The genome of Anopheles darlingi, the main neotropical malaria vector.</title>
        <authorList>
            <person name="Marinotti O."/>
            <person name="Cerqueira G.C."/>
            <person name="de Almeida L.G."/>
            <person name="Ferro M.I."/>
            <person name="Loreto E.L."/>
            <person name="Zaha A."/>
            <person name="Teixeira S.M."/>
            <person name="Wespiser A.R."/>
            <person name="Almeida E Silva A."/>
            <person name="Schlindwein A.D."/>
            <person name="Pacheco A.C."/>
            <person name="Silva A.L."/>
            <person name="Graveley B.R."/>
            <person name="Walenz B.P."/>
            <person name="Lima Bde A."/>
            <person name="Ribeiro C.A."/>
            <person name="Nunes-Silva C.G."/>
            <person name="de Carvalho C.R."/>
            <person name="Soares C.M."/>
            <person name="de Menezes C.B."/>
            <person name="Matiolli C."/>
            <person name="Caffrey D."/>
            <person name="Araujo D.A."/>
            <person name="de Oliveira D.M."/>
            <person name="Golenbock D."/>
            <person name="Grisard E.C."/>
            <person name="Fantinatti-Garboggini F."/>
            <person name="de Carvalho F.M."/>
            <person name="Barcellos F.G."/>
            <person name="Prosdocimi F."/>
            <person name="May G."/>
            <person name="Azevedo Junior G.M."/>
            <person name="Guimaraes G.M."/>
            <person name="Goldman G.H."/>
            <person name="Padilha I.Q."/>
            <person name="Batista Jda S."/>
            <person name="Ferro J.A."/>
            <person name="Ribeiro J.M."/>
            <person name="Fietto J.L."/>
            <person name="Dabbas K.M."/>
            <person name="Cerdeira L."/>
            <person name="Agnez-Lima L.F."/>
            <person name="Brocchi M."/>
            <person name="de Carvalho M.O."/>
            <person name="Teixeira Mde M."/>
            <person name="Diniz Maia Mde M."/>
            <person name="Goldman M.H."/>
            <person name="Cruz Schneider M.P."/>
            <person name="Felipe M.S."/>
            <person name="Hungria M."/>
            <person name="Nicolas M.F."/>
            <person name="Pereira M."/>
            <person name="Montes M.A."/>
            <person name="Cantao M.E."/>
            <person name="Vincentz M."/>
            <person name="Rafael M.S."/>
            <person name="Silverman N."/>
            <person name="Stoco P.H."/>
            <person name="Souza R.C."/>
            <person name="Vicentini R."/>
            <person name="Gazzinelli R.T."/>
            <person name="Neves Rde O."/>
            <person name="Silva R."/>
            <person name="Astolfi-Filho S."/>
            <person name="Maciel T.E."/>
            <person name="Urmenyi T.P."/>
            <person name="Tadei W.P."/>
            <person name="Camargo E.P."/>
            <person name="de Vasconcelos A.T."/>
        </authorList>
    </citation>
    <scope>NUCLEOTIDE SEQUENCE</scope>
</reference>
<keyword evidence="7" id="KW-0539">Nucleus</keyword>
<keyword evidence="6" id="KW-0804">Transcription</keyword>
<dbReference type="InterPro" id="IPR053826">
    <property type="entry name" value="WDR75"/>
</dbReference>
<keyword evidence="4" id="KW-0853">WD repeat</keyword>
<evidence type="ECO:0000313" key="10">
    <source>
        <dbReference type="EnsemblMetazoa" id="ADAC004046-PA"/>
    </source>
</evidence>
<dbReference type="GO" id="GO:2000234">
    <property type="term" value="P:positive regulation of rRNA processing"/>
    <property type="evidence" value="ECO:0007669"/>
    <property type="project" value="TreeGrafter"/>
</dbReference>
<keyword evidence="11" id="KW-1185">Reference proteome</keyword>
<dbReference type="GO" id="GO:0045943">
    <property type="term" value="P:positive regulation of transcription by RNA polymerase I"/>
    <property type="evidence" value="ECO:0007669"/>
    <property type="project" value="InterPro"/>
</dbReference>
<dbReference type="STRING" id="43151.W5JJ97"/>
<dbReference type="PANTHER" id="PTHR44215">
    <property type="entry name" value="WD REPEAT-CONTAINING PROTEIN 75"/>
    <property type="match status" value="1"/>
</dbReference>
<dbReference type="VEuPathDB" id="VectorBase:ADAC004046"/>
<accession>W5JJ97</accession>
<comment type="subcellular location">
    <subcellularLocation>
        <location evidence="1">Nucleus</location>
        <location evidence="1">Nucleolus</location>
    </subcellularLocation>
</comment>
<feature type="domain" description="WD repeat-containing protein 75 second beta-propeller" evidence="8">
    <location>
        <begin position="91"/>
        <end position="210"/>
    </location>
</feature>
<dbReference type="GO" id="GO:0003723">
    <property type="term" value="F:RNA binding"/>
    <property type="evidence" value="ECO:0007669"/>
    <property type="project" value="InterPro"/>
</dbReference>
<organism evidence="9">
    <name type="scientific">Anopheles darlingi</name>
    <name type="common">Mosquito</name>
    <dbReference type="NCBI Taxonomy" id="43151"/>
    <lineage>
        <taxon>Eukaryota</taxon>
        <taxon>Metazoa</taxon>
        <taxon>Ecdysozoa</taxon>
        <taxon>Arthropoda</taxon>
        <taxon>Hexapoda</taxon>
        <taxon>Insecta</taxon>
        <taxon>Pterygota</taxon>
        <taxon>Neoptera</taxon>
        <taxon>Endopterygota</taxon>
        <taxon>Diptera</taxon>
        <taxon>Nematocera</taxon>
        <taxon>Culicoidea</taxon>
        <taxon>Culicidae</taxon>
        <taxon>Anophelinae</taxon>
        <taxon>Anopheles</taxon>
    </lineage>
</organism>
<reference evidence="9 11" key="1">
    <citation type="journal article" date="2010" name="BMC Genomics">
        <title>Combination of measures distinguishes pre-miRNAs from other stem-loops in the genome of the newly sequenced Anopheles darlingi.</title>
        <authorList>
            <person name="Mendes N.D."/>
            <person name="Freitas A.T."/>
            <person name="Vasconcelos A.T."/>
            <person name="Sagot M.F."/>
        </authorList>
    </citation>
    <scope>NUCLEOTIDE SEQUENCE</scope>
</reference>
<dbReference type="eggNOG" id="KOG1963">
    <property type="taxonomic scope" value="Eukaryota"/>
</dbReference>
<dbReference type="Pfam" id="PF23769">
    <property type="entry name" value="Beta-prop_WDR75_2nd"/>
    <property type="match status" value="1"/>
</dbReference>
<protein>
    <recommendedName>
        <fullName evidence="8">WD repeat-containing protein 75 second beta-propeller domain-containing protein</fullName>
    </recommendedName>
</protein>
<evidence type="ECO:0000313" key="9">
    <source>
        <dbReference type="EMBL" id="ETN64216.1"/>
    </source>
</evidence>
<dbReference type="EMBL" id="ADMH02001069">
    <property type="protein sequence ID" value="ETN64216.1"/>
    <property type="molecule type" value="Genomic_DNA"/>
</dbReference>
<proteinExistence type="predicted"/>
<dbReference type="EnsemblMetazoa" id="ADAC004046-RA">
    <property type="protein sequence ID" value="ADAC004046-PA"/>
    <property type="gene ID" value="ADAC004046"/>
</dbReference>
<evidence type="ECO:0000313" key="11">
    <source>
        <dbReference type="Proteomes" id="UP000000673"/>
    </source>
</evidence>
<dbReference type="InterPro" id="IPR057644">
    <property type="entry name" value="Beta-prop_WDR75_2nd"/>
</dbReference>
<evidence type="ECO:0000256" key="7">
    <source>
        <dbReference type="ARBA" id="ARBA00023242"/>
    </source>
</evidence>
<dbReference type="PANTHER" id="PTHR44215:SF1">
    <property type="entry name" value="WD REPEAT-CONTAINING PROTEIN 75"/>
    <property type="match status" value="1"/>
</dbReference>
<evidence type="ECO:0000256" key="1">
    <source>
        <dbReference type="ARBA" id="ARBA00004604"/>
    </source>
</evidence>
<dbReference type="GO" id="GO:0006364">
    <property type="term" value="P:rRNA processing"/>
    <property type="evidence" value="ECO:0007669"/>
    <property type="project" value="UniProtKB-KW"/>
</dbReference>
<reference evidence="10" key="4">
    <citation type="submission" date="2015-06" db="UniProtKB">
        <authorList>
            <consortium name="EnsemblMetazoa"/>
        </authorList>
    </citation>
    <scope>IDENTIFICATION</scope>
</reference>
<name>W5JJ97_ANODA</name>
<keyword evidence="5" id="KW-0677">Repeat</keyword>
<dbReference type="HOGENOM" id="CLU_1103562_0_0_1"/>
<reference evidence="9" key="2">
    <citation type="submission" date="2010-05" db="EMBL/GenBank/DDBJ databases">
        <authorList>
            <person name="Almeida L.G."/>
            <person name="Nicolas M.F."/>
            <person name="Souza R.C."/>
            <person name="Vasconcelos A.T.R."/>
        </authorList>
    </citation>
    <scope>NUCLEOTIDE SEQUENCE</scope>
</reference>
<evidence type="ECO:0000256" key="5">
    <source>
        <dbReference type="ARBA" id="ARBA00022737"/>
    </source>
</evidence>
<dbReference type="GO" id="GO:0032040">
    <property type="term" value="C:small-subunit processome"/>
    <property type="evidence" value="ECO:0007669"/>
    <property type="project" value="InterPro"/>
</dbReference>
<dbReference type="AlphaFoldDB" id="W5JJ97"/>
<dbReference type="Proteomes" id="UP000000673">
    <property type="component" value="Unassembled WGS sequence"/>
</dbReference>
<gene>
    <name evidence="9" type="ORF">AND_004046</name>
</gene>
<evidence type="ECO:0000256" key="3">
    <source>
        <dbReference type="ARBA" id="ARBA00022552"/>
    </source>
</evidence>
<keyword evidence="2" id="KW-0690">Ribosome biogenesis</keyword>